<protein>
    <submittedName>
        <fullName evidence="4">Two-component system response regulator</fullName>
    </submittedName>
</protein>
<dbReference type="PANTHER" id="PTHR45228">
    <property type="entry name" value="CYCLIC DI-GMP PHOSPHODIESTERASE TM_0186-RELATED"/>
    <property type="match status" value="1"/>
</dbReference>
<organism evidence="4 5">
    <name type="scientific">Dyella acidiphila</name>
    <dbReference type="NCBI Taxonomy" id="2775866"/>
    <lineage>
        <taxon>Bacteria</taxon>
        <taxon>Pseudomonadati</taxon>
        <taxon>Pseudomonadota</taxon>
        <taxon>Gammaproteobacteria</taxon>
        <taxon>Lysobacterales</taxon>
        <taxon>Rhodanobacteraceae</taxon>
        <taxon>Dyella</taxon>
    </lineage>
</organism>
<feature type="domain" description="Response regulatory" evidence="2">
    <location>
        <begin position="11"/>
        <end position="127"/>
    </location>
</feature>
<dbReference type="InterPro" id="IPR037522">
    <property type="entry name" value="HD_GYP_dom"/>
</dbReference>
<proteinExistence type="predicted"/>
<accession>A0ABR9GD66</accession>
<dbReference type="Pfam" id="PF13487">
    <property type="entry name" value="HD_5"/>
    <property type="match status" value="1"/>
</dbReference>
<dbReference type="CDD" id="cd00077">
    <property type="entry name" value="HDc"/>
    <property type="match status" value="1"/>
</dbReference>
<dbReference type="SMART" id="SM00448">
    <property type="entry name" value="REC"/>
    <property type="match status" value="1"/>
</dbReference>
<dbReference type="RefSeq" id="WP_192556837.1">
    <property type="nucleotide sequence ID" value="NZ_JACZZA010000011.1"/>
</dbReference>
<dbReference type="Pfam" id="PF00072">
    <property type="entry name" value="Response_reg"/>
    <property type="match status" value="1"/>
</dbReference>
<dbReference type="InterPro" id="IPR011006">
    <property type="entry name" value="CheY-like_superfamily"/>
</dbReference>
<comment type="caution">
    <text evidence="4">The sequence shown here is derived from an EMBL/GenBank/DDBJ whole genome shotgun (WGS) entry which is preliminary data.</text>
</comment>
<dbReference type="SUPFAM" id="SSF52172">
    <property type="entry name" value="CheY-like"/>
    <property type="match status" value="1"/>
</dbReference>
<keyword evidence="1" id="KW-0597">Phosphoprotein</keyword>
<evidence type="ECO:0000256" key="1">
    <source>
        <dbReference type="PROSITE-ProRule" id="PRU00169"/>
    </source>
</evidence>
<dbReference type="Gene3D" id="3.40.50.2300">
    <property type="match status" value="1"/>
</dbReference>
<feature type="domain" description="HD-GYP" evidence="3">
    <location>
        <begin position="154"/>
        <end position="365"/>
    </location>
</feature>
<dbReference type="InterPro" id="IPR003607">
    <property type="entry name" value="HD/PDEase_dom"/>
</dbReference>
<dbReference type="SUPFAM" id="SSF109604">
    <property type="entry name" value="HD-domain/PDEase-like"/>
    <property type="match status" value="1"/>
</dbReference>
<evidence type="ECO:0000259" key="3">
    <source>
        <dbReference type="PROSITE" id="PS51832"/>
    </source>
</evidence>
<dbReference type="InterPro" id="IPR052020">
    <property type="entry name" value="Cyclic_di-GMP/3'3'-cGAMP_PDE"/>
</dbReference>
<dbReference type="Gene3D" id="1.10.3210.10">
    <property type="entry name" value="Hypothetical protein af1432"/>
    <property type="match status" value="1"/>
</dbReference>
<dbReference type="PROSITE" id="PS51832">
    <property type="entry name" value="HD_GYP"/>
    <property type="match status" value="1"/>
</dbReference>
<dbReference type="InterPro" id="IPR001789">
    <property type="entry name" value="Sig_transdc_resp-reg_receiver"/>
</dbReference>
<evidence type="ECO:0000259" key="2">
    <source>
        <dbReference type="PROSITE" id="PS50110"/>
    </source>
</evidence>
<name>A0ABR9GD66_9GAMM</name>
<dbReference type="Proteomes" id="UP000651010">
    <property type="component" value="Unassembled WGS sequence"/>
</dbReference>
<reference evidence="4 5" key="1">
    <citation type="submission" date="2020-09" db="EMBL/GenBank/DDBJ databases">
        <title>Dyella sp. 7MK23 isolated from forest soil.</title>
        <authorList>
            <person name="Fu J."/>
        </authorList>
    </citation>
    <scope>NUCLEOTIDE SEQUENCE [LARGE SCALE GENOMIC DNA]</scope>
    <source>
        <strain evidence="4 5">7MK23</strain>
    </source>
</reference>
<keyword evidence="5" id="KW-1185">Reference proteome</keyword>
<sequence>MGADKLIHAASVLVVDDGADNRLLLSELLRPFYRVDAAADGEQALKMIAAGHKPDIILLDVVMPGMSGFDVCRQLKSRADTQDIPIIFLTSLNATEDETRGLVLGAVDYVTKPVNPPVVITRIANHLRLRAATEFLKDKNAYLEQEVARRTAELTAVQEVTILALTSLAEARDNETGSHIRRTQHYVKALADHLKDHPRFAGDLDEASRRLLFQSAPLHDIGKIGIPDRILLKPGRLSPEEFEVMKTHTTLGRDAIQRAEDQLGMDVPFLRMAKQMAHGHQERWDGSGYPEGRAGDAIPVCARLMAVADVYDALISARIYKTGMPHAEAAQYIAQKRGVDFDPDVVDAFLALQAEFQDIAQRFGDQESFKAEDRLRESGTV</sequence>
<evidence type="ECO:0000313" key="4">
    <source>
        <dbReference type="EMBL" id="MBE1161996.1"/>
    </source>
</evidence>
<feature type="modified residue" description="4-aspartylphosphate" evidence="1">
    <location>
        <position position="60"/>
    </location>
</feature>
<gene>
    <name evidence="4" type="ORF">IGX34_16555</name>
</gene>
<dbReference type="PANTHER" id="PTHR45228:SF5">
    <property type="entry name" value="CYCLIC DI-GMP PHOSPHODIESTERASE VC_1348-RELATED"/>
    <property type="match status" value="1"/>
</dbReference>
<dbReference type="SMART" id="SM00471">
    <property type="entry name" value="HDc"/>
    <property type="match status" value="1"/>
</dbReference>
<dbReference type="PROSITE" id="PS50110">
    <property type="entry name" value="RESPONSE_REGULATORY"/>
    <property type="match status" value="1"/>
</dbReference>
<dbReference type="EMBL" id="JACZZA010000011">
    <property type="protein sequence ID" value="MBE1161996.1"/>
    <property type="molecule type" value="Genomic_DNA"/>
</dbReference>
<evidence type="ECO:0000313" key="5">
    <source>
        <dbReference type="Proteomes" id="UP000651010"/>
    </source>
</evidence>